<dbReference type="Proteomes" id="UP000612585">
    <property type="component" value="Unassembled WGS sequence"/>
</dbReference>
<comment type="caution">
    <text evidence="4">The sequence shown here is derived from an EMBL/GenBank/DDBJ whole genome shotgun (WGS) entry which is preliminary data.</text>
</comment>
<evidence type="ECO:0000313" key="5">
    <source>
        <dbReference type="Proteomes" id="UP000612585"/>
    </source>
</evidence>
<keyword evidence="3" id="KW-0732">Signal</keyword>
<keyword evidence="2" id="KW-0812">Transmembrane</keyword>
<feature type="compositionally biased region" description="Low complexity" evidence="1">
    <location>
        <begin position="237"/>
        <end position="247"/>
    </location>
</feature>
<sequence>MIRRFLGAAAVVVLVVFGGAVLAAPPAQAAGTAGYCPDAAGVTVVVDFHDLGGGVVIRCAPGDQSTGLSAMKNAGFSVAGTVHDGPGFICRIDGKPTVATEPCVKTPPVTAYWSYWHASDGGSWTYSQLGAANRKPPSGSFEGWSFSKGQASESTVPRPGVAPKRPVAPPPPAGGGTQPGGPQPGGGGQPGAQPGGGGQQPGGAQPGAEPGAAGSAGASGSPGPPGASGAASGGASGAASSDAVPGGTDTGAPATDVATRPTGSTGMPAGTLAGVGLLLVFAVAAGITVWRRKRSAVEEP</sequence>
<feature type="signal peptide" evidence="3">
    <location>
        <begin position="1"/>
        <end position="23"/>
    </location>
</feature>
<protein>
    <recommendedName>
        <fullName evidence="6">Flagellar hook-length control protein FliK</fullName>
    </recommendedName>
</protein>
<reference evidence="4" key="1">
    <citation type="submission" date="2021-01" db="EMBL/GenBank/DDBJ databases">
        <title>Whole genome shotgun sequence of Virgisporangium aurantiacum NBRC 16421.</title>
        <authorList>
            <person name="Komaki H."/>
            <person name="Tamura T."/>
        </authorList>
    </citation>
    <scope>NUCLEOTIDE SEQUENCE</scope>
    <source>
        <strain evidence="4">NBRC 16421</strain>
    </source>
</reference>
<evidence type="ECO:0000256" key="1">
    <source>
        <dbReference type="SAM" id="MobiDB-lite"/>
    </source>
</evidence>
<evidence type="ECO:0008006" key="6">
    <source>
        <dbReference type="Google" id="ProtNLM"/>
    </source>
</evidence>
<proteinExistence type="predicted"/>
<gene>
    <name evidence="4" type="ORF">Vau01_003890</name>
</gene>
<evidence type="ECO:0000313" key="4">
    <source>
        <dbReference type="EMBL" id="GIJ52873.1"/>
    </source>
</evidence>
<keyword evidence="5" id="KW-1185">Reference proteome</keyword>
<dbReference type="EMBL" id="BOPG01000003">
    <property type="protein sequence ID" value="GIJ52873.1"/>
    <property type="molecule type" value="Genomic_DNA"/>
</dbReference>
<accession>A0A8J4DX17</accession>
<evidence type="ECO:0000256" key="2">
    <source>
        <dbReference type="SAM" id="Phobius"/>
    </source>
</evidence>
<feature type="compositionally biased region" description="Low complexity" evidence="1">
    <location>
        <begin position="206"/>
        <end position="221"/>
    </location>
</feature>
<name>A0A8J4DX17_9ACTN</name>
<dbReference type="RefSeq" id="WP_239151226.1">
    <property type="nucleotide sequence ID" value="NZ_BOPG01000003.1"/>
</dbReference>
<feature type="chain" id="PRO_5039652624" description="Flagellar hook-length control protein FliK" evidence="3">
    <location>
        <begin position="24"/>
        <end position="300"/>
    </location>
</feature>
<keyword evidence="2" id="KW-1133">Transmembrane helix</keyword>
<feature type="region of interest" description="Disordered" evidence="1">
    <location>
        <begin position="130"/>
        <end position="268"/>
    </location>
</feature>
<dbReference type="AlphaFoldDB" id="A0A8J4DX17"/>
<evidence type="ECO:0000256" key="3">
    <source>
        <dbReference type="SAM" id="SignalP"/>
    </source>
</evidence>
<organism evidence="4 5">
    <name type="scientific">Virgisporangium aurantiacum</name>
    <dbReference type="NCBI Taxonomy" id="175570"/>
    <lineage>
        <taxon>Bacteria</taxon>
        <taxon>Bacillati</taxon>
        <taxon>Actinomycetota</taxon>
        <taxon>Actinomycetes</taxon>
        <taxon>Micromonosporales</taxon>
        <taxon>Micromonosporaceae</taxon>
        <taxon>Virgisporangium</taxon>
    </lineage>
</organism>
<feature type="transmembrane region" description="Helical" evidence="2">
    <location>
        <begin position="269"/>
        <end position="290"/>
    </location>
</feature>
<keyword evidence="2" id="KW-0472">Membrane</keyword>
<feature type="compositionally biased region" description="Gly residues" evidence="1">
    <location>
        <begin position="174"/>
        <end position="205"/>
    </location>
</feature>